<reference evidence="11 13" key="1">
    <citation type="submission" date="2018-08" db="EMBL/GenBank/DDBJ databases">
        <title>Survival mechanisms of Campylobacter hepaticus identified by genomic analysis and comparative transcriptomic analysis of in vivo and in vitro derived bacteria.</title>
        <authorList>
            <person name="Van T.T.H."/>
            <person name="Moore R.J."/>
        </authorList>
    </citation>
    <scope>NUCLEOTIDE SEQUENCE [LARGE SCALE GENOMIC DNA]</scope>
    <source>
        <strain evidence="11 13">HV10</strain>
    </source>
</reference>
<evidence type="ECO:0000256" key="5">
    <source>
        <dbReference type="PIRNR" id="PIRNR000183"/>
    </source>
</evidence>
<evidence type="ECO:0000259" key="9">
    <source>
        <dbReference type="SMART" id="SM01002"/>
    </source>
</evidence>
<feature type="binding site" evidence="8">
    <location>
        <begin position="265"/>
        <end position="268"/>
    </location>
    <ligand>
        <name>NAD(+)</name>
        <dbReference type="ChEBI" id="CHEBI:57540"/>
    </ligand>
</feature>
<feature type="binding site" evidence="8">
    <location>
        <position position="196"/>
    </location>
    <ligand>
        <name>NAD(+)</name>
        <dbReference type="ChEBI" id="CHEBI:57540"/>
    </ligand>
</feature>
<dbReference type="SUPFAM" id="SSF52283">
    <property type="entry name" value="Formate/glycerate dehydrogenase catalytic domain-like"/>
    <property type="match status" value="1"/>
</dbReference>
<dbReference type="GO" id="GO:0042853">
    <property type="term" value="P:L-alanine catabolic process"/>
    <property type="evidence" value="ECO:0007669"/>
    <property type="project" value="InterPro"/>
</dbReference>
<dbReference type="Proteomes" id="UP000093205">
    <property type="component" value="Chromosome"/>
</dbReference>
<evidence type="ECO:0000256" key="6">
    <source>
        <dbReference type="PIRSR" id="PIRSR000183-1"/>
    </source>
</evidence>
<keyword evidence="13" id="KW-1185">Reference proteome</keyword>
<feature type="binding site" evidence="8">
    <location>
        <begin position="296"/>
        <end position="299"/>
    </location>
    <ligand>
        <name>NAD(+)</name>
        <dbReference type="ChEBI" id="CHEBI:57540"/>
    </ligand>
</feature>
<keyword evidence="4 5" id="KW-0520">NAD</keyword>
<reference evidence="12" key="2">
    <citation type="journal article" date="2019" name="Front. Microbiol.">
        <title>Campylobacter hepaticus, the cause of Spotty Liver Disease in chickens: Transmission and routes of infection.</title>
        <authorList>
            <person name="Van T.H."/>
            <person name="Moore R.J."/>
            <person name="Phung C."/>
        </authorList>
    </citation>
    <scope>NUCLEOTIDE SEQUENCE</scope>
    <source>
        <strain evidence="12">QLD_2/QLD</strain>
    </source>
</reference>
<dbReference type="InterPro" id="IPR008143">
    <property type="entry name" value="Ala_DH/PNT_CS2"/>
</dbReference>
<evidence type="ECO:0000313" key="13">
    <source>
        <dbReference type="Proteomes" id="UP000093205"/>
    </source>
</evidence>
<dbReference type="PANTHER" id="PTHR42795">
    <property type="entry name" value="ALANINE DEHYDROGENASE"/>
    <property type="match status" value="1"/>
</dbReference>
<dbReference type="EMBL" id="WHMJ01000014">
    <property type="protein sequence ID" value="MPV91701.1"/>
    <property type="molecule type" value="Genomic_DNA"/>
</dbReference>
<dbReference type="RefSeq" id="WP_066776597.1">
    <property type="nucleotide sequence ID" value="NZ_CBCSFE010000003.1"/>
</dbReference>
<feature type="binding site" evidence="7">
    <location>
        <position position="74"/>
    </location>
    <ligand>
        <name>substrate</name>
    </ligand>
</feature>
<dbReference type="Pfam" id="PF01262">
    <property type="entry name" value="AlaDh_PNT_C"/>
    <property type="match status" value="1"/>
</dbReference>
<protein>
    <recommendedName>
        <fullName evidence="2 5">Alanine dehydrogenase</fullName>
        <ecNumber evidence="2 5">1.4.1.1</ecNumber>
    </recommendedName>
</protein>
<proteinExistence type="inferred from homology"/>
<organism evidence="12">
    <name type="scientific">Campylobacter hepaticus</name>
    <dbReference type="NCBI Taxonomy" id="1813019"/>
    <lineage>
        <taxon>Bacteria</taxon>
        <taxon>Pseudomonadati</taxon>
        <taxon>Campylobacterota</taxon>
        <taxon>Epsilonproteobacteria</taxon>
        <taxon>Campylobacterales</taxon>
        <taxon>Campylobacteraceae</taxon>
        <taxon>Campylobacter</taxon>
    </lineage>
</organism>
<dbReference type="GeneID" id="44004586"/>
<evidence type="ECO:0000256" key="7">
    <source>
        <dbReference type="PIRSR" id="PIRSR000183-2"/>
    </source>
</evidence>
<dbReference type="PRINTS" id="PR00411">
    <property type="entry name" value="PNDRDTASEI"/>
</dbReference>
<evidence type="ECO:0000256" key="3">
    <source>
        <dbReference type="ARBA" id="ARBA00023002"/>
    </source>
</evidence>
<dbReference type="AlphaFoldDB" id="A0A6A7JTM9"/>
<evidence type="ECO:0000256" key="8">
    <source>
        <dbReference type="PIRSR" id="PIRSR000183-3"/>
    </source>
</evidence>
<dbReference type="InterPro" id="IPR007886">
    <property type="entry name" value="AlaDH/PNT_N"/>
</dbReference>
<feature type="binding site" evidence="8">
    <location>
        <begin position="237"/>
        <end position="238"/>
    </location>
    <ligand>
        <name>NAD(+)</name>
        <dbReference type="ChEBI" id="CHEBI:57540"/>
    </ligand>
</feature>
<dbReference type="SMART" id="SM01003">
    <property type="entry name" value="AlaDh_PNT_N"/>
    <property type="match status" value="1"/>
</dbReference>
<evidence type="ECO:0000256" key="1">
    <source>
        <dbReference type="ARBA" id="ARBA00005689"/>
    </source>
</evidence>
<dbReference type="GO" id="GO:0005886">
    <property type="term" value="C:plasma membrane"/>
    <property type="evidence" value="ECO:0007669"/>
    <property type="project" value="TreeGrafter"/>
</dbReference>
<dbReference type="InterPro" id="IPR008141">
    <property type="entry name" value="Ala_DH"/>
</dbReference>
<dbReference type="GO" id="GO:0000166">
    <property type="term" value="F:nucleotide binding"/>
    <property type="evidence" value="ECO:0007669"/>
    <property type="project" value="UniProtKB-KW"/>
</dbReference>
<feature type="active site" description="Proton donor/acceptor" evidence="6">
    <location>
        <position position="268"/>
    </location>
</feature>
<evidence type="ECO:0000256" key="2">
    <source>
        <dbReference type="ARBA" id="ARBA00012897"/>
    </source>
</evidence>
<feature type="binding site" evidence="8">
    <location>
        <position position="132"/>
    </location>
    <ligand>
        <name>NAD(+)</name>
        <dbReference type="ChEBI" id="CHEBI:57540"/>
    </ligand>
</feature>
<dbReference type="CDD" id="cd05305">
    <property type="entry name" value="L-AlaDH"/>
    <property type="match status" value="1"/>
</dbReference>
<evidence type="ECO:0000259" key="10">
    <source>
        <dbReference type="SMART" id="SM01003"/>
    </source>
</evidence>
<feature type="domain" description="Alanine dehydrogenase/pyridine nucleotide transhydrogenase N-terminal" evidence="10">
    <location>
        <begin position="4"/>
        <end position="135"/>
    </location>
</feature>
<comment type="similarity">
    <text evidence="1 5">Belongs to the AlaDH/PNT family.</text>
</comment>
<name>A0A6A7JTM9_9BACT</name>
<dbReference type="FunFam" id="3.40.50.720:FF:000049">
    <property type="entry name" value="Alanine dehydrogenase"/>
    <property type="match status" value="1"/>
</dbReference>
<sequence length="369" mass="40087">MIVGCAKEIKTHEYRVGLTPQNVKEYIEAGHQVLIERGAGEAIGFLDSHYEKYGAKLVNKDELFEKSQMIVKVKEPLQSEYEYFRENQILYTYLHLAADENLTQMLLKKHISSIAYETIKVGNALPCLAPMSAIAGSLAIFEAAKYSQKTYGGSGILLSGIAGVKKGKVVIIGGGVVGINAAQIALGIGADVSILDIDTQRLAYIDQIFNMKVHTYYSSKTNLLSLLEDADVVIGAILIPGAKAPKIVNKNDLSIMKKSSILVDVAIDQGGCFETSKPTTHSDPIYVFDDIVHYCVANMPGCVAKTSTLALTEVTLKFGLQIANNGFKEAVLKNEVLLSGLNTYKGMCIYEAVAKAFNIDYIDTKKALA</sequence>
<dbReference type="SMART" id="SM01002">
    <property type="entry name" value="AlaDh_PNT_C"/>
    <property type="match status" value="1"/>
</dbReference>
<accession>A0A6A7JTM9</accession>
<keyword evidence="8" id="KW-0547">Nucleotide-binding</keyword>
<dbReference type="NCBIfam" id="TIGR00518">
    <property type="entry name" value="alaDH"/>
    <property type="match status" value="1"/>
</dbReference>
<dbReference type="EMBL" id="CP031611">
    <property type="protein sequence ID" value="AXP08784.1"/>
    <property type="molecule type" value="Genomic_DNA"/>
</dbReference>
<dbReference type="PANTHER" id="PTHR42795:SF1">
    <property type="entry name" value="ALANINE DEHYDROGENASE"/>
    <property type="match status" value="1"/>
</dbReference>
<dbReference type="SUPFAM" id="SSF51735">
    <property type="entry name" value="NAD(P)-binding Rossmann-fold domains"/>
    <property type="match status" value="1"/>
</dbReference>
<dbReference type="OrthoDB" id="9804592at2"/>
<dbReference type="InterPro" id="IPR007698">
    <property type="entry name" value="AlaDH/PNT_NAD(H)-bd"/>
</dbReference>
<feature type="domain" description="Alanine dehydrogenase/pyridine nucleotide transhydrogenase NAD(H)-binding" evidence="9">
    <location>
        <begin position="147"/>
        <end position="295"/>
    </location>
</feature>
<evidence type="ECO:0000313" key="12">
    <source>
        <dbReference type="EMBL" id="MPV91701.1"/>
    </source>
</evidence>
<evidence type="ECO:0000313" key="11">
    <source>
        <dbReference type="EMBL" id="AXP08784.1"/>
    </source>
</evidence>
<dbReference type="GO" id="GO:0000286">
    <property type="term" value="F:alanine dehydrogenase activity"/>
    <property type="evidence" value="ECO:0007669"/>
    <property type="project" value="UniProtKB-UniRule"/>
</dbReference>
<feature type="binding site" evidence="8">
    <location>
        <position position="218"/>
    </location>
    <ligand>
        <name>NAD(+)</name>
        <dbReference type="ChEBI" id="CHEBI:57540"/>
    </ligand>
</feature>
<dbReference type="PIRSF" id="PIRSF000183">
    <property type="entry name" value="Alanine_dh"/>
    <property type="match status" value="1"/>
</dbReference>
<feature type="binding site" evidence="7">
    <location>
        <position position="15"/>
    </location>
    <ligand>
        <name>substrate</name>
    </ligand>
</feature>
<gene>
    <name evidence="12" type="primary">ald</name>
    <name evidence="11" type="ORF">A2J15_003550</name>
    <name evidence="12" type="ORF">GC022_05960</name>
</gene>
<dbReference type="EC" id="1.4.1.1" evidence="2 5"/>
<comment type="catalytic activity">
    <reaction evidence="5">
        <text>L-alanine + NAD(+) + H2O = pyruvate + NH4(+) + NADH + H(+)</text>
        <dbReference type="Rhea" id="RHEA:18405"/>
        <dbReference type="ChEBI" id="CHEBI:15361"/>
        <dbReference type="ChEBI" id="CHEBI:15377"/>
        <dbReference type="ChEBI" id="CHEBI:15378"/>
        <dbReference type="ChEBI" id="CHEBI:28938"/>
        <dbReference type="ChEBI" id="CHEBI:57540"/>
        <dbReference type="ChEBI" id="CHEBI:57945"/>
        <dbReference type="ChEBI" id="CHEBI:57972"/>
        <dbReference type="EC" id="1.4.1.1"/>
    </reaction>
</comment>
<dbReference type="Gene3D" id="3.40.50.720">
    <property type="entry name" value="NAD(P)-binding Rossmann-like Domain"/>
    <property type="match status" value="2"/>
</dbReference>
<keyword evidence="3 5" id="KW-0560">Oxidoreductase</keyword>
<dbReference type="InterPro" id="IPR036291">
    <property type="entry name" value="NAD(P)-bd_dom_sf"/>
</dbReference>
<feature type="active site" description="Proton donor/acceptor" evidence="6">
    <location>
        <position position="95"/>
    </location>
</feature>
<feature type="binding site" evidence="8">
    <location>
        <position position="201"/>
    </location>
    <ligand>
        <name>NAD(+)</name>
        <dbReference type="ChEBI" id="CHEBI:57540"/>
    </ligand>
</feature>
<dbReference type="PROSITE" id="PS00837">
    <property type="entry name" value="ALADH_PNT_2"/>
    <property type="match status" value="1"/>
</dbReference>
<evidence type="ECO:0000256" key="4">
    <source>
        <dbReference type="ARBA" id="ARBA00023027"/>
    </source>
</evidence>
<dbReference type="KEGG" id="chw:A2J15_003550"/>
<dbReference type="Pfam" id="PF05222">
    <property type="entry name" value="AlaDh_PNT_N"/>
    <property type="match status" value="1"/>
</dbReference>